<proteinExistence type="predicted"/>
<organism evidence="2 3">
    <name type="scientific">Vreelandella sulfidaeris</name>
    <dbReference type="NCBI Taxonomy" id="115553"/>
    <lineage>
        <taxon>Bacteria</taxon>
        <taxon>Pseudomonadati</taxon>
        <taxon>Pseudomonadota</taxon>
        <taxon>Gammaproteobacteria</taxon>
        <taxon>Oceanospirillales</taxon>
        <taxon>Halomonadaceae</taxon>
        <taxon>Vreelandella</taxon>
    </lineage>
</organism>
<accession>A0A455UL05</accession>
<sequence length="71" mass="7842">MIGAILVNYAKTIFTGVMPDAWLFALGAMFVLVTVFLPKGVAGLFGYLKRRKREDQTTDPDHQHTSKEASA</sequence>
<dbReference type="KEGG" id="hsr:HSBAA_62350"/>
<keyword evidence="1" id="KW-0812">Transmembrane</keyword>
<evidence type="ECO:0008006" key="4">
    <source>
        <dbReference type="Google" id="ProtNLM"/>
    </source>
</evidence>
<evidence type="ECO:0000313" key="2">
    <source>
        <dbReference type="EMBL" id="BBI64929.1"/>
    </source>
</evidence>
<dbReference type="Proteomes" id="UP000320231">
    <property type="component" value="Chromosome"/>
</dbReference>
<protein>
    <recommendedName>
        <fullName evidence="4">Branched-chain amino acid ABC transporter permease</fullName>
    </recommendedName>
</protein>
<name>A0A455UL05_9GAMM</name>
<evidence type="ECO:0000256" key="1">
    <source>
        <dbReference type="SAM" id="Phobius"/>
    </source>
</evidence>
<feature type="transmembrane region" description="Helical" evidence="1">
    <location>
        <begin position="21"/>
        <end position="48"/>
    </location>
</feature>
<dbReference type="AlphaFoldDB" id="A0A455UL05"/>
<keyword evidence="1" id="KW-0472">Membrane</keyword>
<evidence type="ECO:0000313" key="3">
    <source>
        <dbReference type="Proteomes" id="UP000320231"/>
    </source>
</evidence>
<reference evidence="2 3" key="1">
    <citation type="journal article" date="2019" name="Microbiol. Resour. Announc.">
        <title>Complete Genome Sequence of Halomonas sulfidaeris Strain Esulfide1 Isolated from a Metal Sulfide Rock at a Depth of 2,200 Meters, Obtained Using Nanopore Sequencing.</title>
        <authorList>
            <person name="Saito M."/>
            <person name="Nishigata A."/>
            <person name="Galipon J."/>
            <person name="Arakawa K."/>
        </authorList>
    </citation>
    <scope>NUCLEOTIDE SEQUENCE [LARGE SCALE GENOMIC DNA]</scope>
    <source>
        <strain evidence="2 3">ATCC BAA-803</strain>
    </source>
</reference>
<keyword evidence="1" id="KW-1133">Transmembrane helix</keyword>
<dbReference type="EMBL" id="AP019514">
    <property type="protein sequence ID" value="BBI64929.1"/>
    <property type="molecule type" value="Genomic_DNA"/>
</dbReference>
<gene>
    <name evidence="2" type="ORF">HSBAA_62350</name>
</gene>